<evidence type="ECO:0000256" key="2">
    <source>
        <dbReference type="ARBA" id="ARBA00005244"/>
    </source>
</evidence>
<comment type="domain">
    <text evidence="13">Has 2 endonuclease domains. The discontinuous RuvC-like domain cleaves the target DNA noncomplementary to crRNA while the HNH nuclease domain cleaves the target DNA complementary to crRNA.</text>
</comment>
<feature type="binding site" evidence="13">
    <location>
        <position position="722"/>
    </location>
    <ligand>
        <name>Mg(2+)</name>
        <dbReference type="ChEBI" id="CHEBI:18420"/>
        <label>2</label>
    </ligand>
</feature>
<dbReference type="Proteomes" id="UP001595978">
    <property type="component" value="Unassembled WGS sequence"/>
</dbReference>
<evidence type="ECO:0000256" key="6">
    <source>
        <dbReference type="ARBA" id="ARBA00022801"/>
    </source>
</evidence>
<feature type="binding site" evidence="13">
    <location>
        <position position="498"/>
    </location>
    <ligand>
        <name>Mg(2+)</name>
        <dbReference type="ChEBI" id="CHEBI:18420"/>
        <label>2</label>
    </ligand>
</feature>
<comment type="similarity">
    <text evidence="2">Belongs to the CRISPR-associated protein Cas9 family. Subtype II-A subfamily.</text>
</comment>
<keyword evidence="14" id="KW-0175">Coiled coil</keyword>
<dbReference type="InterPro" id="IPR033114">
    <property type="entry name" value="HNH_CAS9"/>
</dbReference>
<keyword evidence="9 13" id="KW-0051">Antiviral defense</keyword>
<evidence type="ECO:0000256" key="7">
    <source>
        <dbReference type="ARBA" id="ARBA00022842"/>
    </source>
</evidence>
<evidence type="ECO:0000256" key="1">
    <source>
        <dbReference type="ARBA" id="ARBA00001946"/>
    </source>
</evidence>
<comment type="similarity">
    <text evidence="13">Belongs to the CRISPR-associated Cas9 family.</text>
</comment>
<accession>A0ABW0RD25</accession>
<comment type="function">
    <text evidence="13">CRISPR (clustered regularly interspaced short palindromic repeat) is an adaptive immune system that provides protection against mobile genetic elements (viruses, transposable elements and conjugative plasmids). CRISPR clusters contain spacers, sequences complementary to antecedent mobile elements, and target invading nucleic acids. CRISPR clusters are transcribed and processed into CRISPR RNA (crRNA). In type II CRISPR systems correct processing of pre-crRNA requires a trans-encoded small RNA (tracrRNA), endogenous ribonuclease 3 (rnc) and this protein. The tracrRNA serves as a guide for ribonuclease 3-aided processing of pre-crRNA. Subsequently Cas9/crRNA/tracrRNA endonucleolytically cleaves linear or circular dsDNA target complementary to the spacer; Cas9 is inactive in the absence of the 2 guide RNAs (gRNA). Cas9 recognizes the protospacer adjacent motif (PAM) in the CRISPR repeat sequences to help distinguish self versus nonself, as targets within the bacterial CRISPR locus do not have PAMs. PAM recognition is also required for catalytic activity.</text>
</comment>
<evidence type="ECO:0000256" key="14">
    <source>
        <dbReference type="SAM" id="Coils"/>
    </source>
</evidence>
<feature type="active site" description="Proton acceptor for HNH nuclease domain" evidence="13">
    <location>
        <position position="577"/>
    </location>
</feature>
<name>A0ABW0RD25_9BACL</name>
<keyword evidence="5 13" id="KW-0255">Endonuclease</keyword>
<evidence type="ECO:0000256" key="3">
    <source>
        <dbReference type="ARBA" id="ARBA00022722"/>
    </source>
</evidence>
<dbReference type="EMBL" id="JBHSNQ010000071">
    <property type="protein sequence ID" value="MFC5541745.1"/>
    <property type="molecule type" value="Genomic_DNA"/>
</dbReference>
<keyword evidence="17" id="KW-1185">Reference proteome</keyword>
<dbReference type="Gene3D" id="3.30.420.10">
    <property type="entry name" value="Ribonuclease H-like superfamily/Ribonuclease H"/>
    <property type="match status" value="3"/>
</dbReference>
<evidence type="ECO:0000256" key="13">
    <source>
        <dbReference type="HAMAP-Rule" id="MF_01480"/>
    </source>
</evidence>
<evidence type="ECO:0000256" key="4">
    <source>
        <dbReference type="ARBA" id="ARBA00022723"/>
    </source>
</evidence>
<dbReference type="Pfam" id="PF13395">
    <property type="entry name" value="HNH_4"/>
    <property type="match status" value="1"/>
</dbReference>
<dbReference type="Gene3D" id="1.10.30.50">
    <property type="match status" value="1"/>
</dbReference>
<dbReference type="PROSITE" id="PS51749">
    <property type="entry name" value="HNH_CAS9"/>
    <property type="match status" value="1"/>
</dbReference>
<dbReference type="InterPro" id="IPR040656">
    <property type="entry name" value="Cas9_WED_dom"/>
</dbReference>
<evidence type="ECO:0000259" key="15">
    <source>
        <dbReference type="PROSITE" id="PS51749"/>
    </source>
</evidence>
<comment type="subunit">
    <text evidence="12 13">Monomer. Binds crRNA and tracrRNA.</text>
</comment>
<feature type="coiled-coil region" evidence="14">
    <location>
        <begin position="365"/>
        <end position="392"/>
    </location>
</feature>
<evidence type="ECO:0000313" key="17">
    <source>
        <dbReference type="Proteomes" id="UP001595978"/>
    </source>
</evidence>
<evidence type="ECO:0000256" key="10">
    <source>
        <dbReference type="ARBA" id="ARBA00023125"/>
    </source>
</evidence>
<dbReference type="InterPro" id="IPR003615">
    <property type="entry name" value="HNH_nuc"/>
</dbReference>
<feature type="binding site" evidence="13">
    <location>
        <position position="494"/>
    </location>
    <ligand>
        <name>Mg(2+)</name>
        <dbReference type="ChEBI" id="CHEBI:18420"/>
        <label>1</label>
    </ligand>
</feature>
<dbReference type="Pfam" id="PF18061">
    <property type="entry name" value="CRISPR_Cas9_WED"/>
    <property type="match status" value="1"/>
</dbReference>
<dbReference type="HAMAP" id="MF_01480">
    <property type="entry name" value="Cas9"/>
    <property type="match status" value="1"/>
</dbReference>
<proteinExistence type="inferred from homology"/>
<evidence type="ECO:0000256" key="5">
    <source>
        <dbReference type="ARBA" id="ARBA00022759"/>
    </source>
</evidence>
<keyword evidence="11" id="KW-0464">Manganese</keyword>
<dbReference type="InterPro" id="IPR028629">
    <property type="entry name" value="Cas9"/>
</dbReference>
<keyword evidence="8 13" id="KW-0694">RNA-binding</keyword>
<comment type="cofactor">
    <cofactor evidence="1 13">
        <name>Mg(2+)</name>
        <dbReference type="ChEBI" id="CHEBI:18420"/>
    </cofactor>
</comment>
<feature type="domain" description="HNH Cas9-type" evidence="15">
    <location>
        <begin position="497"/>
        <end position="667"/>
    </location>
</feature>
<evidence type="ECO:0000256" key="11">
    <source>
        <dbReference type="ARBA" id="ARBA00023211"/>
    </source>
</evidence>
<dbReference type="EC" id="3.1.-.-" evidence="13"/>
<evidence type="ECO:0000313" key="16">
    <source>
        <dbReference type="EMBL" id="MFC5541745.1"/>
    </source>
</evidence>
<evidence type="ECO:0000256" key="8">
    <source>
        <dbReference type="ARBA" id="ARBA00022884"/>
    </source>
</evidence>
<keyword evidence="4 13" id="KW-0479">Metal-binding</keyword>
<feature type="binding site" evidence="13">
    <location>
        <position position="8"/>
    </location>
    <ligand>
        <name>Mg(2+)</name>
        <dbReference type="ChEBI" id="CHEBI:18420"/>
        <label>1</label>
    </ligand>
</feature>
<dbReference type="InterPro" id="IPR041383">
    <property type="entry name" value="RuvC_III"/>
</dbReference>
<dbReference type="Pfam" id="PF18541">
    <property type="entry name" value="RuvC_III"/>
    <property type="match status" value="1"/>
</dbReference>
<reference evidence="17" key="1">
    <citation type="journal article" date="2019" name="Int. J. Syst. Evol. Microbiol.">
        <title>The Global Catalogue of Microorganisms (GCM) 10K type strain sequencing project: providing services to taxonomists for standard genome sequencing and annotation.</title>
        <authorList>
            <consortium name="The Broad Institute Genomics Platform"/>
            <consortium name="The Broad Institute Genome Sequencing Center for Infectious Disease"/>
            <person name="Wu L."/>
            <person name="Ma J."/>
        </authorList>
    </citation>
    <scope>NUCLEOTIDE SEQUENCE [LARGE SCALE GENOMIC DNA]</scope>
    <source>
        <strain evidence="17">CCUG 56331</strain>
    </source>
</reference>
<organism evidence="16 17">
    <name type="scientific">Ureibacillus suwonensis</name>
    <dbReference type="NCBI Taxonomy" id="313007"/>
    <lineage>
        <taxon>Bacteria</taxon>
        <taxon>Bacillati</taxon>
        <taxon>Bacillota</taxon>
        <taxon>Bacilli</taxon>
        <taxon>Bacillales</taxon>
        <taxon>Caryophanaceae</taxon>
        <taxon>Ureibacillus</taxon>
    </lineage>
</organism>
<evidence type="ECO:0000256" key="9">
    <source>
        <dbReference type="ARBA" id="ARBA00023118"/>
    </source>
</evidence>
<feature type="binding site" evidence="13">
    <location>
        <position position="8"/>
    </location>
    <ligand>
        <name>Mg(2+)</name>
        <dbReference type="ChEBI" id="CHEBI:18420"/>
        <label>2</label>
    </ligand>
</feature>
<feature type="binding site" evidence="13">
    <location>
        <position position="498"/>
    </location>
    <ligand>
        <name>Mg(2+)</name>
        <dbReference type="ChEBI" id="CHEBI:18420"/>
        <label>1</label>
    </ligand>
</feature>
<protein>
    <recommendedName>
        <fullName evidence="13">CRISPR-associated endonuclease Cas9</fullName>
        <ecNumber evidence="13">3.1.-.-</ecNumber>
    </recommendedName>
</protein>
<comment type="caution">
    <text evidence="16">The sequence shown here is derived from an EMBL/GenBank/DDBJ whole genome shotgun (WGS) entry which is preliminary data.</text>
</comment>
<feature type="active site" description="For RuvC-like nuclease domain" evidence="13">
    <location>
        <position position="8"/>
    </location>
</feature>
<keyword evidence="10 13" id="KW-0238">DNA-binding</keyword>
<dbReference type="InterPro" id="IPR036397">
    <property type="entry name" value="RNaseH_sf"/>
</dbReference>
<dbReference type="Pfam" id="PF18070">
    <property type="entry name" value="Cas9_PI2"/>
    <property type="match status" value="1"/>
</dbReference>
<gene>
    <name evidence="13 16" type="primary">cas9</name>
    <name evidence="16" type="synonym">csn1</name>
    <name evidence="16" type="ORF">ACFPOH_08225</name>
</gene>
<keyword evidence="6 13" id="KW-0378">Hydrolase</keyword>
<dbReference type="RefSeq" id="WP_390309375.1">
    <property type="nucleotide sequence ID" value="NZ_JBHSNQ010000071.1"/>
</dbReference>
<dbReference type="GO" id="GO:0004519">
    <property type="term" value="F:endonuclease activity"/>
    <property type="evidence" value="ECO:0007669"/>
    <property type="project" value="UniProtKB-KW"/>
</dbReference>
<keyword evidence="3 13" id="KW-0540">Nuclease</keyword>
<keyword evidence="7 13" id="KW-0460">Magnesium</keyword>
<sequence>MGKVLGLDIGVSSVGWGIIDTDSMEIIDAGVRLFEEATRNANEERRGFRGARRLKRRRKHRLERTKKLFEEYGIPTNSIGTGKPYEVRCKALKEKVSLEELAIGLYHIVKRRGTVLDAPLEEETTGGELSTKEQLKRNSKELETKYVCEIQMERLQKGLVRSHENRFRTEDYVKEAKAILNRQAQFYQEINDEFIEKYIDLVQRRRAYYEGPGSKKSPTIYGRFFIKNGELQEMSMIEKMRGKCSYFPEEPRIAKMSFTAELFDLLNGDLNKLRVNGEYLTEEDKVYIVEEIVKKGQKVTIDRILKYKGLPKDTYVVGYRVDLKKNQPTFTEFKGFKRILKAVKENDLPKEILDNVELLDEISEILTAEKSYERRENNLKKALEKYTAFDENTKNKIINALKEVTEFKGYHSLSKRAIQLILPDLWKTNKNQMELFSELGLEGKRYKNISNGKNIKFDDSAILSTVAKRAHREAIKIVNKVRQVYGELDSIVIETAREKNSEEAQLRYKDFQKKQGKFEKKMAELLGVSSLKELNLSPKQYLALKLWDAQDGQCLYSKNPISLHDIIRDFSKFEVDHIIPISISFDDSQENKVLCYREENQEKGQQTPFYYLTSSPKAKRTFEEFKADVFKLYTSGKISNKKMEYLLEQRDIMNNEELQKQFINRNLVDTRYAVRSFSMNLRSYFKHHNIPTKVLSIRGGFTAAIRRRANMNKDRDSSYAHHAIDALIVAAIGKLRVFQFFQNFGMNELGVFYDRRTGEILTEKEFFGEEMFKFIRNLLNYESKIKYSHKVDRKGNRSISNQTIYSTRIVNGEEYVIGKSGNIYALNKKDAESLIKRIKDKPETFFIAKHNPELFELILKIIKEYGKSENPFKAYYNEHGYIMKDGKVPVKFLRYYDEKLGVHLDISKKYPNAKNKVVLKSIKSVRIDVYKNNEGKYKYLGVPYHWFKDDGNKLVLNMEKYNREKKKPYKNIDSSYEFQFSLYRNDQFSIEKNGQTLEYILLGDANPRQNKIEADYVYKSKQKGDKRIILTIGPTIRNITKYNVDVLGNKHKVQKEEFRNTLQK</sequence>
<dbReference type="NCBIfam" id="TIGR01865">
    <property type="entry name" value="cas_Csn1"/>
    <property type="match status" value="1"/>
</dbReference>
<dbReference type="InterPro" id="IPR040555">
    <property type="entry name" value="Cas9_PI2"/>
</dbReference>
<evidence type="ECO:0000256" key="12">
    <source>
        <dbReference type="ARBA" id="ARBA00046380"/>
    </source>
</evidence>